<evidence type="ECO:0000313" key="1">
    <source>
        <dbReference type="EMBL" id="MBA0740815.1"/>
    </source>
</evidence>
<name>A0A7J9BXL7_GOSGO</name>
<organism evidence="1 2">
    <name type="scientific">Gossypium gossypioides</name>
    <name type="common">Mexican cotton</name>
    <name type="synonym">Selera gossypioides</name>
    <dbReference type="NCBI Taxonomy" id="34282"/>
    <lineage>
        <taxon>Eukaryota</taxon>
        <taxon>Viridiplantae</taxon>
        <taxon>Streptophyta</taxon>
        <taxon>Embryophyta</taxon>
        <taxon>Tracheophyta</taxon>
        <taxon>Spermatophyta</taxon>
        <taxon>Magnoliopsida</taxon>
        <taxon>eudicotyledons</taxon>
        <taxon>Gunneridae</taxon>
        <taxon>Pentapetalae</taxon>
        <taxon>rosids</taxon>
        <taxon>malvids</taxon>
        <taxon>Malvales</taxon>
        <taxon>Malvaceae</taxon>
        <taxon>Malvoideae</taxon>
        <taxon>Gossypium</taxon>
    </lineage>
</organism>
<keyword evidence="2" id="KW-1185">Reference proteome</keyword>
<protein>
    <submittedName>
        <fullName evidence="1">Uncharacterized protein</fullName>
    </submittedName>
</protein>
<reference evidence="1 2" key="1">
    <citation type="journal article" date="2019" name="Genome Biol. Evol.">
        <title>Insights into the evolution of the New World diploid cottons (Gossypium, subgenus Houzingenia) based on genome sequencing.</title>
        <authorList>
            <person name="Grover C.E."/>
            <person name="Arick M.A. 2nd"/>
            <person name="Thrash A."/>
            <person name="Conover J.L."/>
            <person name="Sanders W.S."/>
            <person name="Peterson D.G."/>
            <person name="Frelichowski J.E."/>
            <person name="Scheffler J.A."/>
            <person name="Scheffler B.E."/>
            <person name="Wendel J.F."/>
        </authorList>
    </citation>
    <scope>NUCLEOTIDE SEQUENCE [LARGE SCALE GENOMIC DNA]</scope>
    <source>
        <strain evidence="1">5</strain>
        <tissue evidence="1">Leaf</tissue>
    </source>
</reference>
<comment type="caution">
    <text evidence="1">The sequence shown here is derived from an EMBL/GenBank/DDBJ whole genome shotgun (WGS) entry which is preliminary data.</text>
</comment>
<accession>A0A7J9BXL7</accession>
<gene>
    <name evidence="1" type="ORF">Gogos_014001</name>
</gene>
<dbReference type="EMBL" id="JABEZY010000007">
    <property type="protein sequence ID" value="MBA0740815.1"/>
    <property type="molecule type" value="Genomic_DNA"/>
</dbReference>
<proteinExistence type="predicted"/>
<dbReference type="AlphaFoldDB" id="A0A7J9BXL7"/>
<dbReference type="Proteomes" id="UP000593579">
    <property type="component" value="Unassembled WGS sequence"/>
</dbReference>
<evidence type="ECO:0000313" key="2">
    <source>
        <dbReference type="Proteomes" id="UP000593579"/>
    </source>
</evidence>
<sequence>MRRLVMGLLRCSYAGGASNFLLCVVVAG</sequence>